<name>A0A3R8L4Q0_9FIRM</name>
<reference evidence="2" key="1">
    <citation type="submission" date="2018-10" db="EMBL/GenBank/DDBJ databases">
        <title>Schaedlerella arabinophila gen. nov. sp. nov., isolated from the mouse intestinal tract and comparative analysis with the genome of the closely related altered Schaedler flora strain ASF502.</title>
        <authorList>
            <person name="Miyake S."/>
            <person name="Soh M."/>
            <person name="Seedorf H."/>
        </authorList>
    </citation>
    <scope>NUCLEOTIDE SEQUENCE [LARGE SCALE GENOMIC DNA]</scope>
    <source>
        <strain evidence="2">DSM 106076</strain>
    </source>
</reference>
<dbReference type="Pfam" id="PF12730">
    <property type="entry name" value="ABC2_membrane_4"/>
    <property type="match status" value="1"/>
</dbReference>
<dbReference type="RefSeq" id="WP_125130301.1">
    <property type="nucleotide sequence ID" value="NZ_RHJS01000002.1"/>
</dbReference>
<dbReference type="PANTHER" id="PTHR37305">
    <property type="entry name" value="INTEGRAL MEMBRANE PROTEIN-RELATED"/>
    <property type="match status" value="1"/>
</dbReference>
<feature type="transmembrane region" description="Helical" evidence="1">
    <location>
        <begin position="137"/>
        <end position="158"/>
    </location>
</feature>
<keyword evidence="3" id="KW-1185">Reference proteome</keyword>
<gene>
    <name evidence="2" type="ORF">EBB54_29425</name>
</gene>
<feature type="transmembrane region" description="Helical" evidence="1">
    <location>
        <begin position="217"/>
        <end position="237"/>
    </location>
</feature>
<comment type="caution">
    <text evidence="2">The sequence shown here is derived from an EMBL/GenBank/DDBJ whole genome shotgun (WGS) entry which is preliminary data.</text>
</comment>
<feature type="transmembrane region" description="Helical" evidence="1">
    <location>
        <begin position="99"/>
        <end position="125"/>
    </location>
</feature>
<evidence type="ECO:0000256" key="1">
    <source>
        <dbReference type="SAM" id="Phobius"/>
    </source>
</evidence>
<keyword evidence="1" id="KW-0812">Transmembrane</keyword>
<keyword evidence="1" id="KW-0472">Membrane</keyword>
<dbReference type="AlphaFoldDB" id="A0A3R8L4Q0"/>
<keyword evidence="1" id="KW-1133">Transmembrane helix</keyword>
<feature type="transmembrane region" description="Helical" evidence="1">
    <location>
        <begin position="17"/>
        <end position="36"/>
    </location>
</feature>
<dbReference type="EMBL" id="RHJS01000002">
    <property type="protein sequence ID" value="RRK34995.1"/>
    <property type="molecule type" value="Genomic_DNA"/>
</dbReference>
<proteinExistence type="predicted"/>
<dbReference type="PANTHER" id="PTHR37305:SF1">
    <property type="entry name" value="MEMBRANE PROTEIN"/>
    <property type="match status" value="1"/>
</dbReference>
<dbReference type="Proteomes" id="UP000274920">
    <property type="component" value="Unassembled WGS sequence"/>
</dbReference>
<feature type="transmembrane region" description="Helical" evidence="1">
    <location>
        <begin position="165"/>
        <end position="184"/>
    </location>
</feature>
<evidence type="ECO:0000313" key="3">
    <source>
        <dbReference type="Proteomes" id="UP000274920"/>
    </source>
</evidence>
<feature type="transmembrane region" description="Helical" evidence="1">
    <location>
        <begin position="48"/>
        <end position="69"/>
    </location>
</feature>
<protein>
    <submittedName>
        <fullName evidence="2">Uncharacterized protein</fullName>
    </submittedName>
</protein>
<accession>A0A3R8L4Q0</accession>
<evidence type="ECO:0000313" key="2">
    <source>
        <dbReference type="EMBL" id="RRK34995.1"/>
    </source>
</evidence>
<organism evidence="2 3">
    <name type="scientific">Schaedlerella arabinosiphila</name>
    <dbReference type="NCBI Taxonomy" id="2044587"/>
    <lineage>
        <taxon>Bacteria</taxon>
        <taxon>Bacillati</taxon>
        <taxon>Bacillota</taxon>
        <taxon>Clostridia</taxon>
        <taxon>Lachnospirales</taxon>
        <taxon>Lachnospiraceae</taxon>
        <taxon>Schaedlerella</taxon>
    </lineage>
</organism>
<sequence>MHNAVCSEIIKFRRNKMAWVGTLIIATIPLFMIWNRLVIDPQREYMEWLMSVLMLNTLILPIVNGFIITSNMQREYQDRTIRNVLTAPVSREKFLTAKLVVWFLWYLISFCLSEVIVIAGCYILFPVEFTTRNMRYALSLFTQNNFFSFIVGIPILLICVKQQALFYPSMLATLGSAVLQAAGLQVSEELILPACICPWTAVSISGMVGWGTQYWRICTITITVCGIIGFIGALVSFKRQDQ</sequence>